<feature type="transmembrane region" description="Helical" evidence="6">
    <location>
        <begin position="592"/>
        <end position="615"/>
    </location>
</feature>
<dbReference type="Gene3D" id="1.20.1720.10">
    <property type="entry name" value="Multidrug resistance protein D"/>
    <property type="match status" value="1"/>
</dbReference>
<evidence type="ECO:0000256" key="2">
    <source>
        <dbReference type="ARBA" id="ARBA00022692"/>
    </source>
</evidence>
<dbReference type="InterPro" id="IPR036259">
    <property type="entry name" value="MFS_trans_sf"/>
</dbReference>
<feature type="compositionally biased region" description="Low complexity" evidence="5">
    <location>
        <begin position="320"/>
        <end position="371"/>
    </location>
</feature>
<dbReference type="GO" id="GO:0022857">
    <property type="term" value="F:transmembrane transporter activity"/>
    <property type="evidence" value="ECO:0007669"/>
    <property type="project" value="InterPro"/>
</dbReference>
<evidence type="ECO:0000256" key="3">
    <source>
        <dbReference type="ARBA" id="ARBA00022989"/>
    </source>
</evidence>
<feature type="region of interest" description="Disordered" evidence="5">
    <location>
        <begin position="296"/>
        <end position="371"/>
    </location>
</feature>
<dbReference type="InterPro" id="IPR020846">
    <property type="entry name" value="MFS_dom"/>
</dbReference>
<evidence type="ECO:0000259" key="7">
    <source>
        <dbReference type="PROSITE" id="PS50850"/>
    </source>
</evidence>
<dbReference type="PANTHER" id="PTHR23502:SF181">
    <property type="entry name" value="MAJOR FACILITATOR SUPERFAMILY (MFS) PROFILE DOMAIN-CONTAINING PROTEIN"/>
    <property type="match status" value="1"/>
</dbReference>
<proteinExistence type="predicted"/>
<dbReference type="Pfam" id="PF07690">
    <property type="entry name" value="MFS_1"/>
    <property type="match status" value="1"/>
</dbReference>
<keyword evidence="9" id="KW-1185">Reference proteome</keyword>
<feature type="transmembrane region" description="Helical" evidence="6">
    <location>
        <begin position="498"/>
        <end position="522"/>
    </location>
</feature>
<dbReference type="AlphaFoldDB" id="A0AAJ0FFY8"/>
<keyword evidence="2 6" id="KW-0812">Transmembrane</keyword>
<dbReference type="InterPro" id="IPR011701">
    <property type="entry name" value="MFS"/>
</dbReference>
<feature type="transmembrane region" description="Helical" evidence="6">
    <location>
        <begin position="136"/>
        <end position="155"/>
    </location>
</feature>
<feature type="transmembrane region" description="Helical" evidence="6">
    <location>
        <begin position="106"/>
        <end position="124"/>
    </location>
</feature>
<dbReference type="PROSITE" id="PS50850">
    <property type="entry name" value="MFS"/>
    <property type="match status" value="1"/>
</dbReference>
<dbReference type="EMBL" id="MU839827">
    <property type="protein sequence ID" value="KAK1760424.1"/>
    <property type="molecule type" value="Genomic_DNA"/>
</dbReference>
<dbReference type="GO" id="GO:0005886">
    <property type="term" value="C:plasma membrane"/>
    <property type="evidence" value="ECO:0007669"/>
    <property type="project" value="TreeGrafter"/>
</dbReference>
<reference evidence="8" key="1">
    <citation type="submission" date="2023-06" db="EMBL/GenBank/DDBJ databases">
        <title>Genome-scale phylogeny and comparative genomics of the fungal order Sordariales.</title>
        <authorList>
            <consortium name="Lawrence Berkeley National Laboratory"/>
            <person name="Hensen N."/>
            <person name="Bonometti L."/>
            <person name="Westerberg I."/>
            <person name="Brannstrom I.O."/>
            <person name="Guillou S."/>
            <person name="Cros-Aarteil S."/>
            <person name="Calhoun S."/>
            <person name="Haridas S."/>
            <person name="Kuo A."/>
            <person name="Mondo S."/>
            <person name="Pangilinan J."/>
            <person name="Riley R."/>
            <person name="Labutti K."/>
            <person name="Andreopoulos B."/>
            <person name="Lipzen A."/>
            <person name="Chen C."/>
            <person name="Yanf M."/>
            <person name="Daum C."/>
            <person name="Ng V."/>
            <person name="Clum A."/>
            <person name="Steindorff A."/>
            <person name="Ohm R."/>
            <person name="Martin F."/>
            <person name="Silar P."/>
            <person name="Natvig D."/>
            <person name="Lalanne C."/>
            <person name="Gautier V."/>
            <person name="Ament-Velasquez S.L."/>
            <person name="Kruys A."/>
            <person name="Hutchinson M.I."/>
            <person name="Powell A.J."/>
            <person name="Barry K."/>
            <person name="Miller A.N."/>
            <person name="Grigoriev I.V."/>
            <person name="Debuchy R."/>
            <person name="Gladieux P."/>
            <person name="Thoren M.H."/>
            <person name="Johannesson H."/>
        </authorList>
    </citation>
    <scope>NUCLEOTIDE SEQUENCE</scope>
    <source>
        <strain evidence="8">PSN4</strain>
    </source>
</reference>
<feature type="transmembrane region" description="Helical" evidence="6">
    <location>
        <begin position="534"/>
        <end position="552"/>
    </location>
</feature>
<dbReference type="Proteomes" id="UP001239445">
    <property type="component" value="Unassembled WGS sequence"/>
</dbReference>
<comment type="subcellular location">
    <subcellularLocation>
        <location evidence="1">Membrane</location>
        <topology evidence="1">Multi-pass membrane protein</topology>
    </subcellularLocation>
</comment>
<feature type="transmembrane region" description="Helical" evidence="6">
    <location>
        <begin position="70"/>
        <end position="94"/>
    </location>
</feature>
<feature type="transmembrane region" description="Helical" evidence="6">
    <location>
        <begin position="161"/>
        <end position="183"/>
    </location>
</feature>
<evidence type="ECO:0000313" key="9">
    <source>
        <dbReference type="Proteomes" id="UP001239445"/>
    </source>
</evidence>
<sequence>MPGWKYAFSLSREAVKAATPPGTVRLIEPGTTQHNGRYVDRVAKHPVPTSDPADPLNWAAWRKYACLGTLCLYAFVASFVSASLTPALAVWNPAYRPDDPRPLKQLFQFVSFNVLVLGLGNIFWAPLANVFGRRPVLVLSVLMLFIASACGTSEQSFPRTLAIRIFQGLGSSVSETVALATIGDMFFVHERCTKMALYTSCLAGGFIIGGISGGYVAVRLGWLALFKLHAGLSGCTLFLSIVLVPETIYERDALYLPIQRTLPRASRYFPRTPAPYLSLSLPSTVRMTLPSRFRLTGVATPEPPPIHHHPPPGPSLTWYDADSSSDVASTAPMPAAAAAGRRRQSSPPSSSSKHNNHRSSSSRSPAAAAAGADNLTSVLPPQYPPYTLARSLVFGMYRGNVLYQFTKPWATLRLPVTTIVTLQYSGLVGSAAVISVVGPQILNKKPYEWAGVNSGLVFIGGLLGVVCGGIYTAGLADQRLWRLANKHDHGYAEPESRVPIMLVSLAVATAGLLVFGFCAQYPGAYQWIGLEFGYAMVSFALAQVAALWFCYLVDAYAQLASDCLVMVSVSRGLMPFSWTSLVARWVVEDGFLVPFGSFTVIMGVFALLTVPFIWTGKRMRIATARYVVGNQ</sequence>
<dbReference type="PANTHER" id="PTHR23502">
    <property type="entry name" value="MAJOR FACILITATOR SUPERFAMILY"/>
    <property type="match status" value="1"/>
</dbReference>
<name>A0AAJ0FFY8_9PEZI</name>
<feature type="domain" description="Major facilitator superfamily (MFS) profile" evidence="7">
    <location>
        <begin position="66"/>
        <end position="522"/>
    </location>
</feature>
<evidence type="ECO:0000256" key="5">
    <source>
        <dbReference type="SAM" id="MobiDB-lite"/>
    </source>
</evidence>
<evidence type="ECO:0000313" key="8">
    <source>
        <dbReference type="EMBL" id="KAK1760424.1"/>
    </source>
</evidence>
<comment type="caution">
    <text evidence="8">The sequence shown here is derived from an EMBL/GenBank/DDBJ whole genome shotgun (WGS) entry which is preliminary data.</text>
</comment>
<gene>
    <name evidence="8" type="ORF">QBC47DRAFT_5063</name>
</gene>
<keyword evidence="3 6" id="KW-1133">Transmembrane helix</keyword>
<dbReference type="SUPFAM" id="SSF103473">
    <property type="entry name" value="MFS general substrate transporter"/>
    <property type="match status" value="1"/>
</dbReference>
<evidence type="ECO:0000256" key="4">
    <source>
        <dbReference type="ARBA" id="ARBA00023136"/>
    </source>
</evidence>
<feature type="transmembrane region" description="Helical" evidence="6">
    <location>
        <begin position="195"/>
        <end position="218"/>
    </location>
</feature>
<feature type="transmembrane region" description="Helical" evidence="6">
    <location>
        <begin position="224"/>
        <end position="244"/>
    </location>
</feature>
<feature type="transmembrane region" description="Helical" evidence="6">
    <location>
        <begin position="456"/>
        <end position="477"/>
    </location>
</feature>
<accession>A0AAJ0FFY8</accession>
<organism evidence="8 9">
    <name type="scientific">Echria macrotheca</name>
    <dbReference type="NCBI Taxonomy" id="438768"/>
    <lineage>
        <taxon>Eukaryota</taxon>
        <taxon>Fungi</taxon>
        <taxon>Dikarya</taxon>
        <taxon>Ascomycota</taxon>
        <taxon>Pezizomycotina</taxon>
        <taxon>Sordariomycetes</taxon>
        <taxon>Sordariomycetidae</taxon>
        <taxon>Sordariales</taxon>
        <taxon>Schizotheciaceae</taxon>
        <taxon>Echria</taxon>
    </lineage>
</organism>
<keyword evidence="4 6" id="KW-0472">Membrane</keyword>
<evidence type="ECO:0000256" key="6">
    <source>
        <dbReference type="SAM" id="Phobius"/>
    </source>
</evidence>
<evidence type="ECO:0000256" key="1">
    <source>
        <dbReference type="ARBA" id="ARBA00004141"/>
    </source>
</evidence>
<protein>
    <submittedName>
        <fullName evidence="8">Major facilitator superfamily domain-containing protein</fullName>
    </submittedName>
</protein>